<dbReference type="SMART" id="SM00421">
    <property type="entry name" value="HTH_LUXR"/>
    <property type="match status" value="1"/>
</dbReference>
<name>A0A9D2EFK1_9MICO</name>
<accession>A0A9D2EFK1</accession>
<dbReference type="CDD" id="cd06170">
    <property type="entry name" value="LuxR_C_like"/>
    <property type="match status" value="1"/>
</dbReference>
<evidence type="ECO:0000313" key="8">
    <source>
        <dbReference type="EMBL" id="HIZ36883.1"/>
    </source>
</evidence>
<organism evidence="8 9">
    <name type="scientific">Candidatus Ruania gallistercoris</name>
    <dbReference type="NCBI Taxonomy" id="2838746"/>
    <lineage>
        <taxon>Bacteria</taxon>
        <taxon>Bacillati</taxon>
        <taxon>Actinomycetota</taxon>
        <taxon>Actinomycetes</taxon>
        <taxon>Micrococcales</taxon>
        <taxon>Ruaniaceae</taxon>
        <taxon>Ruania</taxon>
    </lineage>
</organism>
<dbReference type="InterPro" id="IPR058245">
    <property type="entry name" value="NreC/VraR/RcsB-like_REC"/>
</dbReference>
<dbReference type="EMBL" id="DXBY01000241">
    <property type="protein sequence ID" value="HIZ36883.1"/>
    <property type="molecule type" value="Genomic_DNA"/>
</dbReference>
<evidence type="ECO:0000256" key="2">
    <source>
        <dbReference type="ARBA" id="ARBA00023015"/>
    </source>
</evidence>
<dbReference type="InterPro" id="IPR016032">
    <property type="entry name" value="Sig_transdc_resp-reg_C-effctor"/>
</dbReference>
<dbReference type="PROSITE" id="PS00622">
    <property type="entry name" value="HTH_LUXR_1"/>
    <property type="match status" value="1"/>
</dbReference>
<feature type="domain" description="Response regulatory" evidence="7">
    <location>
        <begin position="1"/>
        <end position="115"/>
    </location>
</feature>
<keyword evidence="1 5" id="KW-0597">Phosphoprotein</keyword>
<dbReference type="GO" id="GO:0000160">
    <property type="term" value="P:phosphorelay signal transduction system"/>
    <property type="evidence" value="ECO:0007669"/>
    <property type="project" value="InterPro"/>
</dbReference>
<feature type="domain" description="HTH luxR-type" evidence="6">
    <location>
        <begin position="141"/>
        <end position="206"/>
    </location>
</feature>
<keyword evidence="4" id="KW-0804">Transcription</keyword>
<dbReference type="PANTHER" id="PTHR43214:SF24">
    <property type="entry name" value="TRANSCRIPTIONAL REGULATORY PROTEIN NARL-RELATED"/>
    <property type="match status" value="1"/>
</dbReference>
<evidence type="ECO:0000313" key="9">
    <source>
        <dbReference type="Proteomes" id="UP000824037"/>
    </source>
</evidence>
<proteinExistence type="predicted"/>
<protein>
    <submittedName>
        <fullName evidence="8">Response regulator transcription factor</fullName>
    </submittedName>
</protein>
<reference evidence="8" key="2">
    <citation type="submission" date="2021-04" db="EMBL/GenBank/DDBJ databases">
        <authorList>
            <person name="Gilroy R."/>
        </authorList>
    </citation>
    <scope>NUCLEOTIDE SEQUENCE</scope>
    <source>
        <strain evidence="8">ChiGjej4B4-7305</strain>
    </source>
</reference>
<dbReference type="Proteomes" id="UP000824037">
    <property type="component" value="Unassembled WGS sequence"/>
</dbReference>
<evidence type="ECO:0000256" key="3">
    <source>
        <dbReference type="ARBA" id="ARBA00023125"/>
    </source>
</evidence>
<keyword evidence="2" id="KW-0805">Transcription regulation</keyword>
<dbReference type="CDD" id="cd17535">
    <property type="entry name" value="REC_NarL-like"/>
    <property type="match status" value="1"/>
</dbReference>
<dbReference type="GO" id="GO:0003677">
    <property type="term" value="F:DNA binding"/>
    <property type="evidence" value="ECO:0007669"/>
    <property type="project" value="UniProtKB-KW"/>
</dbReference>
<dbReference type="InterPro" id="IPR011006">
    <property type="entry name" value="CheY-like_superfamily"/>
</dbReference>
<evidence type="ECO:0000259" key="6">
    <source>
        <dbReference type="PROSITE" id="PS50043"/>
    </source>
</evidence>
<evidence type="ECO:0000256" key="5">
    <source>
        <dbReference type="PROSITE-ProRule" id="PRU00169"/>
    </source>
</evidence>
<gene>
    <name evidence="8" type="ORF">H9815_14010</name>
</gene>
<dbReference type="InterPro" id="IPR000792">
    <property type="entry name" value="Tscrpt_reg_LuxR_C"/>
</dbReference>
<dbReference type="AlphaFoldDB" id="A0A9D2EFK1"/>
<dbReference type="PROSITE" id="PS50043">
    <property type="entry name" value="HTH_LUXR_2"/>
    <property type="match status" value="1"/>
</dbReference>
<dbReference type="SUPFAM" id="SSF52172">
    <property type="entry name" value="CheY-like"/>
    <property type="match status" value="1"/>
</dbReference>
<sequence length="213" mass="23140">MIVDDQELLRRGLAMVIDSQPDLELVAEAGDGREALDVLATRAVDVVVMDVRMPRMDGVRATAQIQELTRPPRVLVLTTFDLDEHALGALRAGASGFLLKDAPGEEIIAAIRHVHAGDAIIAPATTRRLVAQLVEQRERDPAAVLSKLTDREQEVFGELARGASNAEIGARLFLSETTVKTHVGRILTKLRLRDRVQAVVLAYESGVVRPGSD</sequence>
<dbReference type="GO" id="GO:0006355">
    <property type="term" value="P:regulation of DNA-templated transcription"/>
    <property type="evidence" value="ECO:0007669"/>
    <property type="project" value="InterPro"/>
</dbReference>
<dbReference type="InterPro" id="IPR001789">
    <property type="entry name" value="Sig_transdc_resp-reg_receiver"/>
</dbReference>
<evidence type="ECO:0000256" key="4">
    <source>
        <dbReference type="ARBA" id="ARBA00023163"/>
    </source>
</evidence>
<evidence type="ECO:0000256" key="1">
    <source>
        <dbReference type="ARBA" id="ARBA00022553"/>
    </source>
</evidence>
<evidence type="ECO:0000259" key="7">
    <source>
        <dbReference type="PROSITE" id="PS50110"/>
    </source>
</evidence>
<dbReference type="SUPFAM" id="SSF46894">
    <property type="entry name" value="C-terminal effector domain of the bipartite response regulators"/>
    <property type="match status" value="1"/>
</dbReference>
<dbReference type="PRINTS" id="PR00038">
    <property type="entry name" value="HTHLUXR"/>
</dbReference>
<dbReference type="PANTHER" id="PTHR43214">
    <property type="entry name" value="TWO-COMPONENT RESPONSE REGULATOR"/>
    <property type="match status" value="1"/>
</dbReference>
<keyword evidence="3" id="KW-0238">DNA-binding</keyword>
<comment type="caution">
    <text evidence="8">The sequence shown here is derived from an EMBL/GenBank/DDBJ whole genome shotgun (WGS) entry which is preliminary data.</text>
</comment>
<dbReference type="InterPro" id="IPR039420">
    <property type="entry name" value="WalR-like"/>
</dbReference>
<dbReference type="Gene3D" id="3.40.50.2300">
    <property type="match status" value="1"/>
</dbReference>
<dbReference type="PROSITE" id="PS50110">
    <property type="entry name" value="RESPONSE_REGULATORY"/>
    <property type="match status" value="1"/>
</dbReference>
<dbReference type="Pfam" id="PF00072">
    <property type="entry name" value="Response_reg"/>
    <property type="match status" value="1"/>
</dbReference>
<dbReference type="SMART" id="SM00448">
    <property type="entry name" value="REC"/>
    <property type="match status" value="1"/>
</dbReference>
<dbReference type="Pfam" id="PF00196">
    <property type="entry name" value="GerE"/>
    <property type="match status" value="1"/>
</dbReference>
<reference evidence="8" key="1">
    <citation type="journal article" date="2021" name="PeerJ">
        <title>Extensive microbial diversity within the chicken gut microbiome revealed by metagenomics and culture.</title>
        <authorList>
            <person name="Gilroy R."/>
            <person name="Ravi A."/>
            <person name="Getino M."/>
            <person name="Pursley I."/>
            <person name="Horton D.L."/>
            <person name="Alikhan N.F."/>
            <person name="Baker D."/>
            <person name="Gharbi K."/>
            <person name="Hall N."/>
            <person name="Watson M."/>
            <person name="Adriaenssens E.M."/>
            <person name="Foster-Nyarko E."/>
            <person name="Jarju S."/>
            <person name="Secka A."/>
            <person name="Antonio M."/>
            <person name="Oren A."/>
            <person name="Chaudhuri R.R."/>
            <person name="La Ragione R."/>
            <person name="Hildebrand F."/>
            <person name="Pallen M.J."/>
        </authorList>
    </citation>
    <scope>NUCLEOTIDE SEQUENCE</scope>
    <source>
        <strain evidence="8">ChiGjej4B4-7305</strain>
    </source>
</reference>
<feature type="modified residue" description="4-aspartylphosphate" evidence="5">
    <location>
        <position position="50"/>
    </location>
</feature>